<dbReference type="SUPFAM" id="SSF47986">
    <property type="entry name" value="DEATH domain"/>
    <property type="match status" value="1"/>
</dbReference>
<dbReference type="PROSITE" id="PS50017">
    <property type="entry name" value="DEATH_DOMAIN"/>
    <property type="match status" value="1"/>
</dbReference>
<reference evidence="4" key="1">
    <citation type="journal article" date="2010" name="Nature">
        <title>The Amphimedon queenslandica genome and the evolution of animal complexity.</title>
        <authorList>
            <person name="Srivastava M."/>
            <person name="Simakov O."/>
            <person name="Chapman J."/>
            <person name="Fahey B."/>
            <person name="Gauthier M.E."/>
            <person name="Mitros T."/>
            <person name="Richards G.S."/>
            <person name="Conaco C."/>
            <person name="Dacre M."/>
            <person name="Hellsten U."/>
            <person name="Larroux C."/>
            <person name="Putnam N.H."/>
            <person name="Stanke M."/>
            <person name="Adamska M."/>
            <person name="Darling A."/>
            <person name="Degnan S.M."/>
            <person name="Oakley T.H."/>
            <person name="Plachetzki D.C."/>
            <person name="Zhai Y."/>
            <person name="Adamski M."/>
            <person name="Calcino A."/>
            <person name="Cummins S.F."/>
            <person name="Goodstein D.M."/>
            <person name="Harris C."/>
            <person name="Jackson D.J."/>
            <person name="Leys S.P."/>
            <person name="Shu S."/>
            <person name="Woodcroft B.J."/>
            <person name="Vervoort M."/>
            <person name="Kosik K.S."/>
            <person name="Manning G."/>
            <person name="Degnan B.M."/>
            <person name="Rokhsar D.S."/>
        </authorList>
    </citation>
    <scope>NUCLEOTIDE SEQUENCE [LARGE SCALE GENOMIC DNA]</scope>
</reference>
<feature type="domain" description="Death" evidence="2">
    <location>
        <begin position="281"/>
        <end position="356"/>
    </location>
</feature>
<evidence type="ECO:0000313" key="4">
    <source>
        <dbReference type="Proteomes" id="UP000007879"/>
    </source>
</evidence>
<dbReference type="InterPro" id="IPR011029">
    <property type="entry name" value="DEATH-like_dom_sf"/>
</dbReference>
<dbReference type="Proteomes" id="UP000007879">
    <property type="component" value="Unassembled WGS sequence"/>
</dbReference>
<organism evidence="3 4">
    <name type="scientific">Amphimedon queenslandica</name>
    <name type="common">Sponge</name>
    <dbReference type="NCBI Taxonomy" id="400682"/>
    <lineage>
        <taxon>Eukaryota</taxon>
        <taxon>Metazoa</taxon>
        <taxon>Porifera</taxon>
        <taxon>Demospongiae</taxon>
        <taxon>Heteroscleromorpha</taxon>
        <taxon>Haplosclerida</taxon>
        <taxon>Niphatidae</taxon>
        <taxon>Amphimedon</taxon>
    </lineage>
</organism>
<name>A0AAN0JZN6_AMPQE</name>
<dbReference type="RefSeq" id="XP_019862385.1">
    <property type="nucleotide sequence ID" value="XM_020006826.1"/>
</dbReference>
<dbReference type="GeneID" id="109591010"/>
<dbReference type="KEGG" id="aqu:109591010"/>
<keyword evidence="4" id="KW-1185">Reference proteome</keyword>
<evidence type="ECO:0000313" key="3">
    <source>
        <dbReference type="EnsemblMetazoa" id="XP_019862385.1"/>
    </source>
</evidence>
<dbReference type="InterPro" id="IPR000488">
    <property type="entry name" value="Death_dom"/>
</dbReference>
<evidence type="ECO:0000259" key="2">
    <source>
        <dbReference type="PROSITE" id="PS50017"/>
    </source>
</evidence>
<dbReference type="EnsemblMetazoa" id="XM_020006826.1">
    <property type="protein sequence ID" value="XP_019862385.1"/>
    <property type="gene ID" value="LOC109591010"/>
</dbReference>
<accession>A0AAN0JZN6</accession>
<feature type="region of interest" description="Disordered" evidence="1">
    <location>
        <begin position="203"/>
        <end position="223"/>
    </location>
</feature>
<evidence type="ECO:0000256" key="1">
    <source>
        <dbReference type="SAM" id="MobiDB-lite"/>
    </source>
</evidence>
<sequence>MKEFCENVPLRRCLDENFSESSLLLCETITFIIDGDVDDYTVSDVKCIISRIFSDVAPHVKLTVVRETESFVITCSFQLIHSHLLISAAFENIAKTDMKDVLQIKIGYCIVYDARNINKDEEISIYTCKGALEQLVLSMSIHQNLRTSGCFTENDEKLINVMLEIKKLRETLQTNERLKRGYIYEIETLKSAKENKVFLSREKEAKDNSDLTDQKQKKKEDEQAERIELLRDEIKLLQKRLSAKESANEERSGKKIQMLSITHLTEMYNLLQTHSVSVKINYQKLGLCLGVKSNTLDTISQESHGDDDECLKGCLKAWLEQVDDVRMKGPPTIYSLIHALRRIGNYVIADQIDEEKHPACAIFNEYASNETIVKAIPSFIATLQNEKVITQIPANGAEVAKVKESICADHSILEKLASILQKFDRTKEVATKMKNDYLKHFGSKSTSGIKIIKISIALPDLQTVRAEYANIVASCRKAMSTIKLHELKTYLRNGYALHLDDSKTEDHALDFICDKCSLVNVTPLKKLAQQFSIHEAIDLIQKYDEVVTRFCEEKLLEPNKEHCEASHMQSKIVVVPVDKNINRRSLDDTRMLASHAFSDKVQVLVIGRDTDLY</sequence>
<dbReference type="AlphaFoldDB" id="A0AAN0JZN6"/>
<dbReference type="CDD" id="cd01670">
    <property type="entry name" value="Death"/>
    <property type="match status" value="1"/>
</dbReference>
<dbReference type="GO" id="GO:0007165">
    <property type="term" value="P:signal transduction"/>
    <property type="evidence" value="ECO:0007669"/>
    <property type="project" value="InterPro"/>
</dbReference>
<proteinExistence type="predicted"/>
<dbReference type="Gene3D" id="1.10.533.10">
    <property type="entry name" value="Death Domain, Fas"/>
    <property type="match status" value="1"/>
</dbReference>
<reference evidence="3" key="2">
    <citation type="submission" date="2024-06" db="UniProtKB">
        <authorList>
            <consortium name="EnsemblMetazoa"/>
        </authorList>
    </citation>
    <scope>IDENTIFICATION</scope>
</reference>
<protein>
    <recommendedName>
        <fullName evidence="2">Death domain-containing protein</fullName>
    </recommendedName>
</protein>